<sequence length="128" mass="14960">MDWISRIAEEKIQEAINQGKLDNLPGMGKPLQLEDDSMVPEDLRASYRLLKNAGVLPEELQLHKEMVTLQDLINSCQDEQERVRLDRELAVLRLRYQALMAQRGWGHSAVFQEYEEKVQRKLTQRGRD</sequence>
<proteinExistence type="predicted"/>
<reference evidence="2" key="2">
    <citation type="journal article" date="2021" name="Data Brief">
        <title>Draft genome sequence data of the facultative, thermophilic, xylanolytic bacterium Paenibacillus sp. strain DA-C8.</title>
        <authorList>
            <person name="Chhe C."/>
            <person name="Uke A."/>
            <person name="Baramee S."/>
            <person name="Ungkulpasvich U."/>
            <person name="Tachaapaikoon C."/>
            <person name="Pason P."/>
            <person name="Waeonukul R."/>
            <person name="Ratanakhanokchai K."/>
            <person name="Kosugi A."/>
        </authorList>
    </citation>
    <scope>NUCLEOTIDE SEQUENCE</scope>
    <source>
        <strain evidence="2">DA-C8</strain>
    </source>
</reference>
<keyword evidence="3" id="KW-1185">Reference proteome</keyword>
<evidence type="ECO:0000259" key="1">
    <source>
        <dbReference type="Pfam" id="PF09350"/>
    </source>
</evidence>
<dbReference type="PANTHER" id="PTHR39158:SF1">
    <property type="entry name" value="DNAJ HOMOLOG SUBFAMILY C MEMBER 28"/>
    <property type="match status" value="1"/>
</dbReference>
<dbReference type="EMBL" id="BMAQ01000004">
    <property type="protein sequence ID" value="GFR37270.1"/>
    <property type="molecule type" value="Genomic_DNA"/>
</dbReference>
<gene>
    <name evidence="2" type="ORF">PRECH8_05660</name>
</gene>
<organism evidence="2 3">
    <name type="scientific">Insulibacter thermoxylanivorax</name>
    <dbReference type="NCBI Taxonomy" id="2749268"/>
    <lineage>
        <taxon>Bacteria</taxon>
        <taxon>Bacillati</taxon>
        <taxon>Bacillota</taxon>
        <taxon>Bacilli</taxon>
        <taxon>Bacillales</taxon>
        <taxon>Paenibacillaceae</taxon>
        <taxon>Insulibacter</taxon>
    </lineage>
</organism>
<comment type="caution">
    <text evidence="2">The sequence shown here is derived from an EMBL/GenBank/DDBJ whole genome shotgun (WGS) entry which is preliminary data.</text>
</comment>
<dbReference type="AlphaFoldDB" id="A0A916QAP6"/>
<evidence type="ECO:0000313" key="2">
    <source>
        <dbReference type="EMBL" id="GFR37270.1"/>
    </source>
</evidence>
<feature type="domain" description="DnaJ homologue subfamily C member 28 conserved" evidence="1">
    <location>
        <begin position="7"/>
        <end position="73"/>
    </location>
</feature>
<accession>A0A916QAP6</accession>
<dbReference type="Proteomes" id="UP000654993">
    <property type="component" value="Unassembled WGS sequence"/>
</dbReference>
<name>A0A916QAP6_9BACL</name>
<protein>
    <submittedName>
        <fullName evidence="2">DUF1992 domain-containing protein</fullName>
    </submittedName>
</protein>
<dbReference type="PANTHER" id="PTHR39158">
    <property type="entry name" value="OS08G0560600 PROTEIN"/>
    <property type="match status" value="1"/>
</dbReference>
<dbReference type="Pfam" id="PF09350">
    <property type="entry name" value="DJC28_CD"/>
    <property type="match status" value="1"/>
</dbReference>
<reference evidence="2" key="1">
    <citation type="submission" date="2020-08" db="EMBL/GenBank/DDBJ databases">
        <authorList>
            <person name="Uke A."/>
            <person name="Chhe C."/>
            <person name="Baramee S."/>
            <person name="Kosugi A."/>
        </authorList>
    </citation>
    <scope>NUCLEOTIDE SEQUENCE</scope>
    <source>
        <strain evidence="2">DA-C8</strain>
    </source>
</reference>
<dbReference type="RefSeq" id="WP_200965610.1">
    <property type="nucleotide sequence ID" value="NZ_BMAQ01000004.1"/>
</dbReference>
<dbReference type="InterPro" id="IPR018961">
    <property type="entry name" value="DnaJ_homolog_subfam-C_membr-28"/>
</dbReference>
<dbReference type="InterPro" id="IPR052573">
    <property type="entry name" value="DnaJ_C_subfamily_28"/>
</dbReference>
<evidence type="ECO:0000313" key="3">
    <source>
        <dbReference type="Proteomes" id="UP000654993"/>
    </source>
</evidence>